<sequence>MNVKGDNNGRGTESCFLASVPVPVYSAAAQRNTDNNIKKKTLAALVTISQGTAAGVYVKKHLLAINCMLMA</sequence>
<dbReference type="Proteomes" id="UP001519460">
    <property type="component" value="Unassembled WGS sequence"/>
</dbReference>
<comment type="caution">
    <text evidence="1">The sequence shown here is derived from an EMBL/GenBank/DDBJ whole genome shotgun (WGS) entry which is preliminary data.</text>
</comment>
<dbReference type="AlphaFoldDB" id="A0ABD0LEN5"/>
<evidence type="ECO:0000313" key="1">
    <source>
        <dbReference type="EMBL" id="KAK7497930.1"/>
    </source>
</evidence>
<dbReference type="EMBL" id="JACVVK020000054">
    <property type="protein sequence ID" value="KAK7497930.1"/>
    <property type="molecule type" value="Genomic_DNA"/>
</dbReference>
<keyword evidence="2" id="KW-1185">Reference proteome</keyword>
<gene>
    <name evidence="1" type="ORF">BaRGS_00010801</name>
</gene>
<reference evidence="1 2" key="1">
    <citation type="journal article" date="2023" name="Sci. Data">
        <title>Genome assembly of the Korean intertidal mud-creeper Batillaria attramentaria.</title>
        <authorList>
            <person name="Patra A.K."/>
            <person name="Ho P.T."/>
            <person name="Jun S."/>
            <person name="Lee S.J."/>
            <person name="Kim Y."/>
            <person name="Won Y.J."/>
        </authorList>
    </citation>
    <scope>NUCLEOTIDE SEQUENCE [LARGE SCALE GENOMIC DNA]</scope>
    <source>
        <strain evidence="1">Wonlab-2016</strain>
    </source>
</reference>
<organism evidence="1 2">
    <name type="scientific">Batillaria attramentaria</name>
    <dbReference type="NCBI Taxonomy" id="370345"/>
    <lineage>
        <taxon>Eukaryota</taxon>
        <taxon>Metazoa</taxon>
        <taxon>Spiralia</taxon>
        <taxon>Lophotrochozoa</taxon>
        <taxon>Mollusca</taxon>
        <taxon>Gastropoda</taxon>
        <taxon>Caenogastropoda</taxon>
        <taxon>Sorbeoconcha</taxon>
        <taxon>Cerithioidea</taxon>
        <taxon>Batillariidae</taxon>
        <taxon>Batillaria</taxon>
    </lineage>
</organism>
<protein>
    <submittedName>
        <fullName evidence="1">Uncharacterized protein</fullName>
    </submittedName>
</protein>
<evidence type="ECO:0000313" key="2">
    <source>
        <dbReference type="Proteomes" id="UP001519460"/>
    </source>
</evidence>
<name>A0ABD0LEN5_9CAEN</name>
<proteinExistence type="predicted"/>
<accession>A0ABD0LEN5</accession>